<evidence type="ECO:0000313" key="1">
    <source>
        <dbReference type="EMBL" id="GAI46443.1"/>
    </source>
</evidence>
<proteinExistence type="predicted"/>
<sequence>MQARSRLYARRLKGDLDLGLEPSRIDPGGDRRLAEILTPGGLLPGRTEQDILVASENPNYRIGTRRVMDDRVFRYCYAKEGLNAQSGAFMSPKLYWEGNGDMGVADPLATEVEFDNKDGVAVPAEAIAAHQLAGGWIVGVATDATTIYCMRIKDNEASHGAVAGDVETCKITLFRP</sequence>
<protein>
    <submittedName>
        <fullName evidence="1">Uncharacterized protein</fullName>
    </submittedName>
</protein>
<reference evidence="1" key="1">
    <citation type="journal article" date="2014" name="Front. Microbiol.">
        <title>High frequency of phylogenetically diverse reductive dehalogenase-homologous genes in deep subseafloor sedimentary metagenomes.</title>
        <authorList>
            <person name="Kawai M."/>
            <person name="Futagami T."/>
            <person name="Toyoda A."/>
            <person name="Takaki Y."/>
            <person name="Nishi S."/>
            <person name="Hori S."/>
            <person name="Arai W."/>
            <person name="Tsubouchi T."/>
            <person name="Morono Y."/>
            <person name="Uchiyama I."/>
            <person name="Ito T."/>
            <person name="Fujiyama A."/>
            <person name="Inagaki F."/>
            <person name="Takami H."/>
        </authorList>
    </citation>
    <scope>NUCLEOTIDE SEQUENCE</scope>
    <source>
        <strain evidence="1">Expedition CK06-06</strain>
    </source>
</reference>
<dbReference type="AlphaFoldDB" id="X1NS74"/>
<organism evidence="1">
    <name type="scientific">marine sediment metagenome</name>
    <dbReference type="NCBI Taxonomy" id="412755"/>
    <lineage>
        <taxon>unclassified sequences</taxon>
        <taxon>metagenomes</taxon>
        <taxon>ecological metagenomes</taxon>
    </lineage>
</organism>
<accession>X1NS74</accession>
<feature type="non-terminal residue" evidence="1">
    <location>
        <position position="176"/>
    </location>
</feature>
<gene>
    <name evidence="1" type="ORF">S06H3_39919</name>
</gene>
<dbReference type="EMBL" id="BARV01024454">
    <property type="protein sequence ID" value="GAI46443.1"/>
    <property type="molecule type" value="Genomic_DNA"/>
</dbReference>
<name>X1NS74_9ZZZZ</name>
<comment type="caution">
    <text evidence="1">The sequence shown here is derived from an EMBL/GenBank/DDBJ whole genome shotgun (WGS) entry which is preliminary data.</text>
</comment>